<organism evidence="3 4">
    <name type="scientific">Rhodovarius crocodyli</name>
    <dbReference type="NCBI Taxonomy" id="1979269"/>
    <lineage>
        <taxon>Bacteria</taxon>
        <taxon>Pseudomonadati</taxon>
        <taxon>Pseudomonadota</taxon>
        <taxon>Alphaproteobacteria</taxon>
        <taxon>Acetobacterales</taxon>
        <taxon>Roseomonadaceae</taxon>
        <taxon>Rhodovarius</taxon>
    </lineage>
</organism>
<protein>
    <submittedName>
        <fullName evidence="3">MBL fold metallo-hydrolase</fullName>
    </submittedName>
</protein>
<dbReference type="GO" id="GO:0005737">
    <property type="term" value="C:cytoplasm"/>
    <property type="evidence" value="ECO:0007669"/>
    <property type="project" value="TreeGrafter"/>
</dbReference>
<dbReference type="InterPro" id="IPR024884">
    <property type="entry name" value="NAPE-PLD"/>
</dbReference>
<evidence type="ECO:0000313" key="4">
    <source>
        <dbReference type="Proteomes" id="UP000282957"/>
    </source>
</evidence>
<dbReference type="GO" id="GO:0070290">
    <property type="term" value="F:N-acylphosphatidylethanolamine-specific phospholipase D activity"/>
    <property type="evidence" value="ECO:0007669"/>
    <property type="project" value="InterPro"/>
</dbReference>
<evidence type="ECO:0000256" key="1">
    <source>
        <dbReference type="SAM" id="MobiDB-lite"/>
    </source>
</evidence>
<gene>
    <name evidence="3" type="ORF">EOD42_06600</name>
</gene>
<reference evidence="3 4" key="1">
    <citation type="submission" date="2019-01" db="EMBL/GenBank/DDBJ databases">
        <authorList>
            <person name="Chen W.-M."/>
        </authorList>
    </citation>
    <scope>NUCLEOTIDE SEQUENCE [LARGE SCALE GENOMIC DNA]</scope>
    <source>
        <strain evidence="3 4">CCP-6</strain>
    </source>
</reference>
<evidence type="ECO:0000259" key="2">
    <source>
        <dbReference type="Pfam" id="PF12706"/>
    </source>
</evidence>
<feature type="domain" description="Metallo-beta-lactamase" evidence="2">
    <location>
        <begin position="48"/>
        <end position="245"/>
    </location>
</feature>
<name>A0A437MJX9_9PROT</name>
<dbReference type="PANTHER" id="PTHR15032:SF4">
    <property type="entry name" value="N-ACYL-PHOSPHATIDYLETHANOLAMINE-HYDROLYZING PHOSPHOLIPASE D"/>
    <property type="match status" value="1"/>
</dbReference>
<dbReference type="GO" id="GO:0008270">
    <property type="term" value="F:zinc ion binding"/>
    <property type="evidence" value="ECO:0007669"/>
    <property type="project" value="InterPro"/>
</dbReference>
<dbReference type="SUPFAM" id="SSF56281">
    <property type="entry name" value="Metallo-hydrolase/oxidoreductase"/>
    <property type="match status" value="1"/>
</dbReference>
<accession>A0A437MJX9</accession>
<feature type="region of interest" description="Disordered" evidence="1">
    <location>
        <begin position="1"/>
        <end position="23"/>
    </location>
</feature>
<dbReference type="PANTHER" id="PTHR15032">
    <property type="entry name" value="N-ACYL-PHOSPHATIDYLETHANOLAMINE-HYDROLYZING PHOSPHOLIPASE D"/>
    <property type="match status" value="1"/>
</dbReference>
<evidence type="ECO:0000313" key="3">
    <source>
        <dbReference type="EMBL" id="RVT97960.1"/>
    </source>
</evidence>
<sequence length="286" mass="31405">MIREGGGTPWPARIENTPYPRPEPGPGEVAITNIGHATFLIRTPEVTLLTDPIWSARCSPVGWAGPRRVRDPGLAWDALPKIDAVLLSHAHYDHMDRPTLRRLHRRDAPFIATGLGNRARLARWGIPGATELDWGQSTTLPGGAVATFTPARHFAARTPFDHSRSLWGGFALELPGGFRLCFVGDTAWGSHLSVIGETLGPFDAALIPIGAYEPHWFMQAVHITPEQAVEAQQALRARTAIAMHHGVFKLTQEAIDEPVLRLQKSKKSADFRNPDVGETLLLRRGT</sequence>
<dbReference type="PIRSF" id="PIRSF038896">
    <property type="entry name" value="NAPE-PLD"/>
    <property type="match status" value="1"/>
</dbReference>
<dbReference type="Gene3D" id="3.60.15.10">
    <property type="entry name" value="Ribonuclease Z/Hydroxyacylglutathione hydrolase-like"/>
    <property type="match status" value="1"/>
</dbReference>
<comment type="caution">
    <text evidence="3">The sequence shown here is derived from an EMBL/GenBank/DDBJ whole genome shotgun (WGS) entry which is preliminary data.</text>
</comment>
<dbReference type="AlphaFoldDB" id="A0A437MJX9"/>
<dbReference type="InterPro" id="IPR001279">
    <property type="entry name" value="Metallo-B-lactamas"/>
</dbReference>
<proteinExistence type="predicted"/>
<dbReference type="Pfam" id="PF12706">
    <property type="entry name" value="Lactamase_B_2"/>
    <property type="match status" value="1"/>
</dbReference>
<keyword evidence="4" id="KW-1185">Reference proteome</keyword>
<dbReference type="Proteomes" id="UP000282957">
    <property type="component" value="Unassembled WGS sequence"/>
</dbReference>
<keyword evidence="3" id="KW-0378">Hydrolase</keyword>
<dbReference type="OrthoDB" id="9805728at2"/>
<dbReference type="EMBL" id="SACL01000002">
    <property type="protein sequence ID" value="RVT97960.1"/>
    <property type="molecule type" value="Genomic_DNA"/>
</dbReference>
<dbReference type="InterPro" id="IPR036866">
    <property type="entry name" value="RibonucZ/Hydroxyglut_hydro"/>
</dbReference>